<dbReference type="Proteomes" id="UP001597100">
    <property type="component" value="Unassembled WGS sequence"/>
</dbReference>
<reference evidence="2" key="1">
    <citation type="journal article" date="2019" name="Int. J. Syst. Evol. Microbiol.">
        <title>The Global Catalogue of Microorganisms (GCM) 10K type strain sequencing project: providing services to taxonomists for standard genome sequencing and annotation.</title>
        <authorList>
            <consortium name="The Broad Institute Genomics Platform"/>
            <consortium name="The Broad Institute Genome Sequencing Center for Infectious Disease"/>
            <person name="Wu L."/>
            <person name="Ma J."/>
        </authorList>
    </citation>
    <scope>NUCLEOTIDE SEQUENCE [LARGE SCALE GENOMIC DNA]</scope>
    <source>
        <strain evidence="2">CCUG 60898</strain>
    </source>
</reference>
<evidence type="ECO:0000313" key="1">
    <source>
        <dbReference type="EMBL" id="MFD0975836.1"/>
    </source>
</evidence>
<organism evidence="1 2">
    <name type="scientific">Salinimicrobium gaetbulicola</name>
    <dbReference type="NCBI Taxonomy" id="999702"/>
    <lineage>
        <taxon>Bacteria</taxon>
        <taxon>Pseudomonadati</taxon>
        <taxon>Bacteroidota</taxon>
        <taxon>Flavobacteriia</taxon>
        <taxon>Flavobacteriales</taxon>
        <taxon>Flavobacteriaceae</taxon>
        <taxon>Salinimicrobium</taxon>
    </lineage>
</organism>
<gene>
    <name evidence="1" type="ORF">ACFQ1G_03435</name>
</gene>
<proteinExistence type="predicted"/>
<evidence type="ECO:0000313" key="2">
    <source>
        <dbReference type="Proteomes" id="UP001597100"/>
    </source>
</evidence>
<sequence length="72" mass="8588">MDAIKIYGLIKPYLDKLDHLEKESLSNLITRKPTKVISCNHRKVVSITKAKEKLKKFCRREMERERMEKQLS</sequence>
<dbReference type="RefSeq" id="WP_380736874.1">
    <property type="nucleotide sequence ID" value="NZ_JBHTJP010000032.1"/>
</dbReference>
<dbReference type="EMBL" id="JBHTJP010000032">
    <property type="protein sequence ID" value="MFD0975836.1"/>
    <property type="molecule type" value="Genomic_DNA"/>
</dbReference>
<protein>
    <submittedName>
        <fullName evidence="1">Uncharacterized protein</fullName>
    </submittedName>
</protein>
<comment type="caution">
    <text evidence="1">The sequence shown here is derived from an EMBL/GenBank/DDBJ whole genome shotgun (WGS) entry which is preliminary data.</text>
</comment>
<accession>A0ABW3ICM5</accession>
<keyword evidence="2" id="KW-1185">Reference proteome</keyword>
<name>A0ABW3ICM5_9FLAO</name>